<organism evidence="5 6">
    <name type="scientific">Rhizopus oryzae</name>
    <name type="common">Mucormycosis agent</name>
    <name type="synonym">Rhizopus arrhizus var. delemar</name>
    <dbReference type="NCBI Taxonomy" id="64495"/>
    <lineage>
        <taxon>Eukaryota</taxon>
        <taxon>Fungi</taxon>
        <taxon>Fungi incertae sedis</taxon>
        <taxon>Mucoromycota</taxon>
        <taxon>Mucoromycotina</taxon>
        <taxon>Mucoromycetes</taxon>
        <taxon>Mucorales</taxon>
        <taxon>Mucorineae</taxon>
        <taxon>Rhizopodaceae</taxon>
        <taxon>Rhizopus</taxon>
    </lineage>
</organism>
<dbReference type="Pfam" id="PF06588">
    <property type="entry name" value="Muskelin_N"/>
    <property type="match status" value="1"/>
</dbReference>
<keyword evidence="1" id="KW-0880">Kelch repeat</keyword>
<dbReference type="AlphaFoldDB" id="A0A9P6WZK9"/>
<evidence type="ECO:0000256" key="1">
    <source>
        <dbReference type="ARBA" id="ARBA00022441"/>
    </source>
</evidence>
<feature type="region of interest" description="Disordered" evidence="3">
    <location>
        <begin position="447"/>
        <end position="483"/>
    </location>
</feature>
<evidence type="ECO:0000259" key="4">
    <source>
        <dbReference type="Pfam" id="PF06588"/>
    </source>
</evidence>
<dbReference type="PANTHER" id="PTHR15526">
    <property type="entry name" value="MUSKELIN"/>
    <property type="match status" value="1"/>
</dbReference>
<gene>
    <name evidence="5" type="ORF">G6F64_011195</name>
</gene>
<keyword evidence="6" id="KW-1185">Reference proteome</keyword>
<dbReference type="InterPro" id="IPR015915">
    <property type="entry name" value="Kelch-typ_b-propeller"/>
</dbReference>
<dbReference type="PANTHER" id="PTHR15526:SF5">
    <property type="entry name" value="MUSKELIN"/>
    <property type="match status" value="1"/>
</dbReference>
<evidence type="ECO:0000256" key="2">
    <source>
        <dbReference type="ARBA" id="ARBA00022737"/>
    </source>
</evidence>
<feature type="domain" description="Muskelin N-terminal" evidence="4">
    <location>
        <begin position="17"/>
        <end position="210"/>
    </location>
</feature>
<accession>A0A9P6WZK9</accession>
<dbReference type="Gene3D" id="2.60.120.260">
    <property type="entry name" value="Galactose-binding domain-like"/>
    <property type="match status" value="1"/>
</dbReference>
<protein>
    <recommendedName>
        <fullName evidence="4">Muskelin N-terminal domain-containing protein</fullName>
    </recommendedName>
</protein>
<sequence length="724" mass="83912">MKEEYTLQLAIKAAPQETLQYSIYNYSSHSGSYYPQNITMNSPTEQSSRWSSGSHDQSQYVTLKLEKPVVACQMLFGKFHRPHVCNLKEFKIFGGLDPNNLNEILHDGLNNDTETETFPLRYTYDNMVFPIQYIKISPIATFGTNFNYSIWYVEIKGIKEEDLMARVFNGYTKYKELETIKLCLKHFRQKNMMDIYYALKNKTNVEFEHPLVSRLHRELVVEAKFDEAEHIIRDADTSGIFQPYVQAAKYSPEWQRIYALNDDGDMPCARGGHQMCIDVESERIYLFGGWDGKKDLSDFWSYNIKKQRWHLLSADTCADGGPSARSCHQICFDPVRKSIFVLGRYIEPTANATIADLTGNTYGSDFYQYFIEQDQWIKISENTQVDGGPPLLFDLQMCVDSIGRTLYVSGGRIAVPGSIAHAYGGLYAYDMDSSVWKIIRYDIHTQGSHSPPTPPDTHIATSTPSHRSSNWTSDNRSPIPAQTIKGRAGHSMVIDNLKRGLYIFAGQREKGQLSDLCYYSINEDKINDIAQNFFRNYGSDIGYTQRAVLDEEHKNHWEKVYENEDHDLSYWEQLKDTEPLPRFAHHFVYNPKTRTYFVFGGNPGDPVNDRRRLDDFWELKLKKPVSTQIVRQCIYLIRSYRLYELCNKQLYAQSHTKEFGPERDLKEDTMDALHYLRKFIVPLVDYENKEEVTRLEQLCTHLCLPMQVETNENGLQTITEGIFI</sequence>
<dbReference type="Gene3D" id="2.120.10.80">
    <property type="entry name" value="Kelch-type beta propeller"/>
    <property type="match status" value="2"/>
</dbReference>
<proteinExistence type="predicted"/>
<dbReference type="InterPro" id="IPR008979">
    <property type="entry name" value="Galactose-bd-like_sf"/>
</dbReference>
<evidence type="ECO:0000313" key="5">
    <source>
        <dbReference type="EMBL" id="KAG1302131.1"/>
    </source>
</evidence>
<dbReference type="GO" id="GO:0005737">
    <property type="term" value="C:cytoplasm"/>
    <property type="evidence" value="ECO:0007669"/>
    <property type="project" value="TreeGrafter"/>
</dbReference>
<keyword evidence="2" id="KW-0677">Repeat</keyword>
<comment type="caution">
    <text evidence="5">The sequence shown here is derived from an EMBL/GenBank/DDBJ whole genome shotgun (WGS) entry which is preliminary data.</text>
</comment>
<evidence type="ECO:0000313" key="6">
    <source>
        <dbReference type="Proteomes" id="UP000716291"/>
    </source>
</evidence>
<dbReference type="InterPro" id="IPR052456">
    <property type="entry name" value="CTLH_complex_component"/>
</dbReference>
<dbReference type="SUPFAM" id="SSF49785">
    <property type="entry name" value="Galactose-binding domain-like"/>
    <property type="match status" value="1"/>
</dbReference>
<reference evidence="5" key="1">
    <citation type="journal article" date="2020" name="Microb. Genom.">
        <title>Genetic diversity of clinical and environmental Mucorales isolates obtained from an investigation of mucormycosis cases among solid organ transplant recipients.</title>
        <authorList>
            <person name="Nguyen M.H."/>
            <person name="Kaul D."/>
            <person name="Muto C."/>
            <person name="Cheng S.J."/>
            <person name="Richter R.A."/>
            <person name="Bruno V.M."/>
            <person name="Liu G."/>
            <person name="Beyhan S."/>
            <person name="Sundermann A.J."/>
            <person name="Mounaud S."/>
            <person name="Pasculle A.W."/>
            <person name="Nierman W.C."/>
            <person name="Driscoll E."/>
            <person name="Cumbie R."/>
            <person name="Clancy C.J."/>
            <person name="Dupont C.L."/>
        </authorList>
    </citation>
    <scope>NUCLEOTIDE SEQUENCE</scope>
    <source>
        <strain evidence="5">GL11</strain>
    </source>
</reference>
<dbReference type="InterPro" id="IPR010565">
    <property type="entry name" value="Muskelin_N"/>
</dbReference>
<evidence type="ECO:0000256" key="3">
    <source>
        <dbReference type="SAM" id="MobiDB-lite"/>
    </source>
</evidence>
<name>A0A9P6WZK9_RHIOR</name>
<dbReference type="EMBL" id="JAANQT010002614">
    <property type="protein sequence ID" value="KAG1302131.1"/>
    <property type="molecule type" value="Genomic_DNA"/>
</dbReference>
<dbReference type="Pfam" id="PF24681">
    <property type="entry name" value="Kelch_KLHDC2_KLHL20_DRC7"/>
    <property type="match status" value="1"/>
</dbReference>
<dbReference type="Proteomes" id="UP000716291">
    <property type="component" value="Unassembled WGS sequence"/>
</dbReference>
<dbReference type="SUPFAM" id="SSF117281">
    <property type="entry name" value="Kelch motif"/>
    <property type="match status" value="1"/>
</dbReference>
<feature type="compositionally biased region" description="Polar residues" evidence="3">
    <location>
        <begin position="459"/>
        <end position="476"/>
    </location>
</feature>